<reference evidence="13" key="1">
    <citation type="journal article" date="2015" name="MBio">
        <title>Genome-resolved metagenomic analysis reveals roles for candidate phyla and other microbial community members in biogeochemical transformations in oil reservoirs.</title>
        <authorList>
            <person name="Hu P."/>
            <person name="Tom L."/>
            <person name="Singh A."/>
            <person name="Thomas B.C."/>
            <person name="Baker B.J."/>
            <person name="Piceno Y.M."/>
            <person name="Andersen G.L."/>
            <person name="Banfield J.F."/>
        </authorList>
    </citation>
    <scope>NUCLEOTIDE SEQUENCE [LARGE SCALE GENOMIC DNA]</scope>
    <source>
        <strain evidence="13">56_747</strain>
    </source>
</reference>
<dbReference type="InterPro" id="IPR005876">
    <property type="entry name" value="Co_trans_ATP-bd"/>
</dbReference>
<name>A0A117MBC5_9EURY</name>
<keyword evidence="5 10" id="KW-0547">Nucleotide-binding</keyword>
<dbReference type="PROSITE" id="PS00211">
    <property type="entry name" value="ABC_TRANSPORTER_1"/>
    <property type="match status" value="1"/>
</dbReference>
<dbReference type="Proteomes" id="UP000057043">
    <property type="component" value="Unassembled WGS sequence"/>
</dbReference>
<evidence type="ECO:0000256" key="10">
    <source>
        <dbReference type="RuleBase" id="RU364103"/>
    </source>
</evidence>
<keyword evidence="4 10" id="KW-1003">Cell membrane</keyword>
<dbReference type="NCBIfam" id="TIGR01166">
    <property type="entry name" value="cbiO"/>
    <property type="match status" value="1"/>
</dbReference>
<dbReference type="EMBL" id="LGFT01000056">
    <property type="protein sequence ID" value="KUK43662.1"/>
    <property type="molecule type" value="Genomic_DNA"/>
</dbReference>
<keyword evidence="8 10" id="KW-0472">Membrane</keyword>
<keyword evidence="7" id="KW-1278">Translocase</keyword>
<dbReference type="InterPro" id="IPR003439">
    <property type="entry name" value="ABC_transporter-like_ATP-bd"/>
</dbReference>
<feature type="domain" description="ABC transporter" evidence="11">
    <location>
        <begin position="5"/>
        <end position="237"/>
    </location>
</feature>
<dbReference type="GO" id="GO:0005524">
    <property type="term" value="F:ATP binding"/>
    <property type="evidence" value="ECO:0007669"/>
    <property type="project" value="UniProtKB-UniRule"/>
</dbReference>
<dbReference type="PANTHER" id="PTHR43553:SF24">
    <property type="entry name" value="ENERGY-COUPLING FACTOR TRANSPORTER ATP-BINDING PROTEIN ECFA1"/>
    <property type="match status" value="1"/>
</dbReference>
<evidence type="ECO:0000313" key="15">
    <source>
        <dbReference type="Proteomes" id="UP000057043"/>
    </source>
</evidence>
<dbReference type="Pfam" id="PF00005">
    <property type="entry name" value="ABC_tran"/>
    <property type="match status" value="1"/>
</dbReference>
<proteinExistence type="inferred from homology"/>
<keyword evidence="6 10" id="KW-0067">ATP-binding</keyword>
<dbReference type="EMBL" id="LGHB01000047">
    <property type="protein sequence ID" value="KUK94584.1"/>
    <property type="molecule type" value="Genomic_DNA"/>
</dbReference>
<evidence type="ECO:0000256" key="1">
    <source>
        <dbReference type="ARBA" id="ARBA00004202"/>
    </source>
</evidence>
<evidence type="ECO:0000256" key="8">
    <source>
        <dbReference type="ARBA" id="ARBA00023136"/>
    </source>
</evidence>
<gene>
    <name evidence="12" type="ORF">XD72_1962</name>
    <name evidence="13" type="ORF">XE07_2108</name>
</gene>
<evidence type="ECO:0000256" key="5">
    <source>
        <dbReference type="ARBA" id="ARBA00022741"/>
    </source>
</evidence>
<comment type="function">
    <text evidence="10">Part of an ABC transporter complex. Responsible for energy coupling to the transport system.</text>
</comment>
<dbReference type="SUPFAM" id="SSF52540">
    <property type="entry name" value="P-loop containing nucleoside triphosphate hydrolases"/>
    <property type="match status" value="1"/>
</dbReference>
<organism evidence="13 14">
    <name type="scientific">Methanothrix harundinacea</name>
    <dbReference type="NCBI Taxonomy" id="301375"/>
    <lineage>
        <taxon>Archaea</taxon>
        <taxon>Methanobacteriati</taxon>
        <taxon>Methanobacteriota</taxon>
        <taxon>Stenosarchaea group</taxon>
        <taxon>Methanomicrobia</taxon>
        <taxon>Methanotrichales</taxon>
        <taxon>Methanotrichaceae</taxon>
        <taxon>Methanothrix</taxon>
    </lineage>
</organism>
<dbReference type="Gene3D" id="3.40.50.300">
    <property type="entry name" value="P-loop containing nucleotide triphosphate hydrolases"/>
    <property type="match status" value="1"/>
</dbReference>
<dbReference type="InterPro" id="IPR003593">
    <property type="entry name" value="AAA+_ATPase"/>
</dbReference>
<comment type="caution">
    <text evidence="13">The sequence shown here is derived from an EMBL/GenBank/DDBJ whole genome shotgun (WGS) entry which is preliminary data.</text>
</comment>
<sequence>MNPAIEVIGLSYRYPDGTLALDGVEFSIERSTSVALLGPNGAGKSTLLLHLNGLLGAKGSVSILGKKVEEANLPWVRERVGLVFQDPEDQLFMPSLWEDVAFGPRNLGLSNREVEENTSWALKVVGLSEMAEKCPHNLSFGQKKRAALASVLSMKPEVLVLDEPTSNLDPRSKEEVISLICDLKKKGTTILTAIHDVNIVPRIADQVLLLDRRVVELGPAREVLVKRGLLKGLGLDLPTIPDLFCTLKDDGYEIGDIPFTTDEALAALAGLIEK</sequence>
<evidence type="ECO:0000256" key="2">
    <source>
        <dbReference type="ARBA" id="ARBA00005417"/>
    </source>
</evidence>
<dbReference type="InterPro" id="IPR017871">
    <property type="entry name" value="ABC_transporter-like_CS"/>
</dbReference>
<evidence type="ECO:0000313" key="14">
    <source>
        <dbReference type="Proteomes" id="UP000053961"/>
    </source>
</evidence>
<dbReference type="Proteomes" id="UP000053961">
    <property type="component" value="Unassembled WGS sequence"/>
</dbReference>
<dbReference type="GO" id="GO:0016887">
    <property type="term" value="F:ATP hydrolysis activity"/>
    <property type="evidence" value="ECO:0007669"/>
    <property type="project" value="InterPro"/>
</dbReference>
<dbReference type="InterPro" id="IPR015856">
    <property type="entry name" value="ABC_transpr_CbiO/EcfA_su"/>
</dbReference>
<dbReference type="FunFam" id="3.40.50.300:FF:000224">
    <property type="entry name" value="Energy-coupling factor transporter ATP-binding protein EcfA"/>
    <property type="match status" value="1"/>
</dbReference>
<dbReference type="PANTHER" id="PTHR43553">
    <property type="entry name" value="HEAVY METAL TRANSPORTER"/>
    <property type="match status" value="1"/>
</dbReference>
<evidence type="ECO:0000256" key="3">
    <source>
        <dbReference type="ARBA" id="ARBA00022448"/>
    </source>
</evidence>
<dbReference type="SMART" id="SM00382">
    <property type="entry name" value="AAA"/>
    <property type="match status" value="1"/>
</dbReference>
<evidence type="ECO:0000256" key="9">
    <source>
        <dbReference type="ARBA" id="ARBA00025157"/>
    </source>
</evidence>
<evidence type="ECO:0000313" key="13">
    <source>
        <dbReference type="EMBL" id="KUK94584.1"/>
    </source>
</evidence>
<keyword evidence="3 10" id="KW-0813">Transport</keyword>
<accession>A0A117MBC5</accession>
<evidence type="ECO:0000313" key="12">
    <source>
        <dbReference type="EMBL" id="KUK43662.1"/>
    </source>
</evidence>
<protein>
    <recommendedName>
        <fullName evidence="10">ABC transporter ATP-binding protein</fullName>
    </recommendedName>
</protein>
<reference evidence="14 15" key="2">
    <citation type="journal article" date="2015" name="MBio">
        <title>Genome-Resolved Metagenomic Analysis Reveals Roles for Candidate Phyla and Other Microbial Community Members in Biogeochemical Transformations in Oil Reservoirs.</title>
        <authorList>
            <person name="Hu P."/>
            <person name="Tom L."/>
            <person name="Singh A."/>
            <person name="Thomas B.C."/>
            <person name="Baker B.J."/>
            <person name="Piceno Y.M."/>
            <person name="Andersen G.L."/>
            <person name="Banfield J.F."/>
        </authorList>
    </citation>
    <scope>NUCLEOTIDE SEQUENCE [LARGE SCALE GENOMIC DNA]</scope>
    <source>
        <strain evidence="12">57_489</strain>
    </source>
</reference>
<evidence type="ECO:0000256" key="4">
    <source>
        <dbReference type="ARBA" id="ARBA00022475"/>
    </source>
</evidence>
<dbReference type="InterPro" id="IPR027417">
    <property type="entry name" value="P-loop_NTPase"/>
</dbReference>
<dbReference type="GO" id="GO:0042626">
    <property type="term" value="F:ATPase-coupled transmembrane transporter activity"/>
    <property type="evidence" value="ECO:0007669"/>
    <property type="project" value="TreeGrafter"/>
</dbReference>
<dbReference type="GO" id="GO:0006824">
    <property type="term" value="P:cobalt ion transport"/>
    <property type="evidence" value="ECO:0007669"/>
    <property type="project" value="InterPro"/>
</dbReference>
<comment type="similarity">
    <text evidence="2 10">Belongs to the ABC transporter superfamily.</text>
</comment>
<dbReference type="PATRIC" id="fig|301375.6.peg.2161"/>
<dbReference type="InterPro" id="IPR050095">
    <property type="entry name" value="ECF_ABC_transporter_ATP-bd"/>
</dbReference>
<dbReference type="CDD" id="cd03225">
    <property type="entry name" value="ABC_cobalt_CbiO_domain1"/>
    <property type="match status" value="1"/>
</dbReference>
<evidence type="ECO:0000256" key="6">
    <source>
        <dbReference type="ARBA" id="ARBA00022840"/>
    </source>
</evidence>
<comment type="subcellular location">
    <subcellularLocation>
        <location evidence="1 10">Cell membrane</location>
        <topology evidence="1 10">Peripheral membrane protein</topology>
    </subcellularLocation>
</comment>
<dbReference type="GO" id="GO:0043190">
    <property type="term" value="C:ATP-binding cassette (ABC) transporter complex"/>
    <property type="evidence" value="ECO:0007669"/>
    <property type="project" value="TreeGrafter"/>
</dbReference>
<dbReference type="PROSITE" id="PS50893">
    <property type="entry name" value="ABC_TRANSPORTER_2"/>
    <property type="match status" value="1"/>
</dbReference>
<evidence type="ECO:0000256" key="7">
    <source>
        <dbReference type="ARBA" id="ARBA00022967"/>
    </source>
</evidence>
<dbReference type="AlphaFoldDB" id="A0A117MBC5"/>
<evidence type="ECO:0000259" key="11">
    <source>
        <dbReference type="PROSITE" id="PS50893"/>
    </source>
</evidence>
<comment type="function">
    <text evidence="9">Probably part of an ABC transporter complex. Responsible for energy coupling to the transport system.</text>
</comment>